<keyword evidence="3" id="KW-1185">Reference proteome</keyword>
<comment type="caution">
    <text evidence="2">The sequence shown here is derived from an EMBL/GenBank/DDBJ whole genome shotgun (WGS) entry which is preliminary data.</text>
</comment>
<proteinExistence type="predicted"/>
<name>A0A401G016_9BACT</name>
<dbReference type="OrthoDB" id="6139076at2"/>
<dbReference type="InterPro" id="IPR038721">
    <property type="entry name" value="IS701-like_DDE_dom"/>
</dbReference>
<dbReference type="Proteomes" id="UP000288096">
    <property type="component" value="Unassembled WGS sequence"/>
</dbReference>
<dbReference type="PANTHER" id="PTHR33627:SF1">
    <property type="entry name" value="TRANSPOSASE"/>
    <property type="match status" value="1"/>
</dbReference>
<protein>
    <recommendedName>
        <fullName evidence="1">Transposase IS701-like DDE domain-containing protein</fullName>
    </recommendedName>
</protein>
<dbReference type="AlphaFoldDB" id="A0A401G016"/>
<dbReference type="PANTHER" id="PTHR33627">
    <property type="entry name" value="TRANSPOSASE"/>
    <property type="match status" value="1"/>
</dbReference>
<dbReference type="EMBL" id="BEXT01000001">
    <property type="protein sequence ID" value="GBC62565.1"/>
    <property type="molecule type" value="Genomic_DNA"/>
</dbReference>
<evidence type="ECO:0000259" key="1">
    <source>
        <dbReference type="Pfam" id="PF13546"/>
    </source>
</evidence>
<organism evidence="2 3">
    <name type="scientific">Desulfonema ishimotonii</name>
    <dbReference type="NCBI Taxonomy" id="45657"/>
    <lineage>
        <taxon>Bacteria</taxon>
        <taxon>Pseudomonadati</taxon>
        <taxon>Thermodesulfobacteriota</taxon>
        <taxon>Desulfobacteria</taxon>
        <taxon>Desulfobacterales</taxon>
        <taxon>Desulfococcaceae</taxon>
        <taxon>Desulfonema</taxon>
    </lineage>
</organism>
<sequence>MGKVENCQVGVFAAYASRHGYALVNKRLFIPEKWFGDDFGERRGKCEIPSDTVFKTKPELAAEMLREAYCRERIPFRYITGDTVYSKSSAFTEAADSCVGVTYMPEVPPIPGYGSVSRL</sequence>
<reference evidence="3" key="1">
    <citation type="submission" date="2017-11" db="EMBL/GenBank/DDBJ databases">
        <authorList>
            <person name="Watanabe M."/>
            <person name="Kojima H."/>
        </authorList>
    </citation>
    <scope>NUCLEOTIDE SEQUENCE [LARGE SCALE GENOMIC DNA]</scope>
    <source>
        <strain evidence="3">Tokyo 01</strain>
    </source>
</reference>
<gene>
    <name evidence="2" type="ORF">DENIS_3537</name>
</gene>
<reference evidence="3" key="2">
    <citation type="submission" date="2019-01" db="EMBL/GenBank/DDBJ databases">
        <title>Genome sequence of Desulfonema ishimotonii strain Tokyo 01.</title>
        <authorList>
            <person name="Fukui M."/>
        </authorList>
    </citation>
    <scope>NUCLEOTIDE SEQUENCE [LARGE SCALE GENOMIC DNA]</scope>
    <source>
        <strain evidence="3">Tokyo 01</strain>
    </source>
</reference>
<accession>A0A401G016</accession>
<evidence type="ECO:0000313" key="2">
    <source>
        <dbReference type="EMBL" id="GBC62565.1"/>
    </source>
</evidence>
<feature type="domain" description="Transposase IS701-like DDE" evidence="1">
    <location>
        <begin position="1"/>
        <end position="97"/>
    </location>
</feature>
<dbReference type="InterPro" id="IPR039365">
    <property type="entry name" value="IS701-like"/>
</dbReference>
<dbReference type="Pfam" id="PF13546">
    <property type="entry name" value="DDE_5"/>
    <property type="match status" value="1"/>
</dbReference>
<evidence type="ECO:0000313" key="3">
    <source>
        <dbReference type="Proteomes" id="UP000288096"/>
    </source>
</evidence>